<dbReference type="InterPro" id="IPR026881">
    <property type="entry name" value="WYL_dom"/>
</dbReference>
<dbReference type="Pfam" id="PF25583">
    <property type="entry name" value="WCX"/>
    <property type="match status" value="1"/>
</dbReference>
<proteinExistence type="predicted"/>
<dbReference type="PIRSF" id="PIRSF016838">
    <property type="entry name" value="PafC"/>
    <property type="match status" value="1"/>
</dbReference>
<dbReference type="PANTHER" id="PTHR34580">
    <property type="match status" value="1"/>
</dbReference>
<feature type="domain" description="WCX" evidence="2">
    <location>
        <begin position="238"/>
        <end position="313"/>
    </location>
</feature>
<protein>
    <submittedName>
        <fullName evidence="3">WYL domain-containing protein</fullName>
    </submittedName>
</protein>
<evidence type="ECO:0000259" key="1">
    <source>
        <dbReference type="Pfam" id="PF13280"/>
    </source>
</evidence>
<name>A0ABY4N182_9MICO</name>
<accession>A0ABY4N182</accession>
<dbReference type="EMBL" id="CP097160">
    <property type="protein sequence ID" value="UQN16047.1"/>
    <property type="molecule type" value="Genomic_DNA"/>
</dbReference>
<sequence length="324" mass="35339">MTAAAKATDVLLISSLVDWLRKHPYGVDLGELAATFSQTPANMRAVIDYVWSLELYDSDGQVDPSRMFDFDADGLEADEPWVKLTNVPVEGAPKSFDADELALVLTGLDVLRESATSSEANRIDELQVKLRGATTTEAPANKDPRLALIRQAIDSGRQLRLRYSGEASSAPEERTVDPLRLESRSGLIYLNAYCHLRQALRWFRSDRIFDLEVLDTAAEPHTPAQRNRALQVTGKSLLTVSVAIRAGAVAAIRPYFGTAKVPKIGPDGWIRADLRLRSPEVAARLAAEHAGGFVVTGPPEVRELVAEWLRGALIAAGDQADNVS</sequence>
<dbReference type="Pfam" id="PF13280">
    <property type="entry name" value="WYL"/>
    <property type="match status" value="1"/>
</dbReference>
<reference evidence="3" key="1">
    <citation type="submission" date="2022-05" db="EMBL/GenBank/DDBJ databases">
        <title>Complete genome sequence of toluene-degrading Gulosibacter sediminis strain ACHW.36C.</title>
        <authorList>
            <person name="Wai A.C."/>
            <person name="Lai G.K."/>
            <person name="Griffin S.D."/>
            <person name="Leung F.C."/>
        </authorList>
    </citation>
    <scope>NUCLEOTIDE SEQUENCE [LARGE SCALE GENOMIC DNA]</scope>
    <source>
        <strain evidence="3">ACHW.36C</strain>
    </source>
</reference>
<evidence type="ECO:0000259" key="2">
    <source>
        <dbReference type="Pfam" id="PF25583"/>
    </source>
</evidence>
<dbReference type="InterPro" id="IPR051534">
    <property type="entry name" value="CBASS_pafABC_assoc_protein"/>
</dbReference>
<feature type="domain" description="WYL" evidence="1">
    <location>
        <begin position="146"/>
        <end position="213"/>
    </location>
</feature>
<dbReference type="InterPro" id="IPR028349">
    <property type="entry name" value="PafC-like"/>
</dbReference>
<dbReference type="PANTHER" id="PTHR34580:SF3">
    <property type="entry name" value="PROTEIN PAFB"/>
    <property type="match status" value="1"/>
</dbReference>
<organism evidence="3">
    <name type="scientific">Gulosibacter sediminis</name>
    <dbReference type="NCBI Taxonomy" id="1729695"/>
    <lineage>
        <taxon>Bacteria</taxon>
        <taxon>Bacillati</taxon>
        <taxon>Actinomycetota</taxon>
        <taxon>Actinomycetes</taxon>
        <taxon>Micrococcales</taxon>
        <taxon>Microbacteriaceae</taxon>
        <taxon>Gulosibacter</taxon>
    </lineage>
</organism>
<dbReference type="PROSITE" id="PS52050">
    <property type="entry name" value="WYL"/>
    <property type="match status" value="1"/>
</dbReference>
<dbReference type="InterPro" id="IPR057727">
    <property type="entry name" value="WCX_dom"/>
</dbReference>
<gene>
    <name evidence="3" type="ORF">M3M28_06290</name>
</gene>
<evidence type="ECO:0000313" key="3">
    <source>
        <dbReference type="EMBL" id="UQN16047.1"/>
    </source>
</evidence>